<keyword evidence="4" id="KW-0029">Amino-acid transport</keyword>
<name>A0ABW3TLK2_9MICO</name>
<dbReference type="InterPro" id="IPR028082">
    <property type="entry name" value="Peripla_BP_I"/>
</dbReference>
<dbReference type="PANTHER" id="PTHR30483">
    <property type="entry name" value="LEUCINE-SPECIFIC-BINDING PROTEIN"/>
    <property type="match status" value="1"/>
</dbReference>
<gene>
    <name evidence="7" type="ORF">ACFQ3U_01115</name>
</gene>
<sequence length="434" mass="44796">MKNSKLTKLGLAAVAASAVFGLAACGGVTDPNAGSETTETAEAASLVAPIANMECAEGTEPTGEPIVVGGSMSLTGPLGGTGAVHDAVGNLMVEWINECGGIDGRPIEYTVLDDQSTPAQVTSNYERLLSEGVDLVVGPYAGAAALAGAGPVSAAGYAYPTATNGVPESLIGENHFPSWQIGGGATEGMWSLAAEDLATTLSQADNAPKTAFMATQKFPTTLSFAEAQKPAFEAAGIEVVDSVEYDMGTTDFTSIVTRMLAADADIVWIGAVGMDISNFQLAFDSLGYTPRNLFASLSGPAALASLGDAAEGILVSSLYEDNAPLNDTDIARYFTSAYLEVAKEKNLVPVIETQAAAGFGMWQILLTAVAEVGPDNAKIIEWLGTNEVETLAGPVKFDGYNGYGSDLNRVAQVQDGKRVIVSPEEFAGAKIRLN</sequence>
<organism evidence="7 8">
    <name type="scientific">Leucobacter albus</name>
    <dbReference type="NCBI Taxonomy" id="272210"/>
    <lineage>
        <taxon>Bacteria</taxon>
        <taxon>Bacillati</taxon>
        <taxon>Actinomycetota</taxon>
        <taxon>Actinomycetes</taxon>
        <taxon>Micrococcales</taxon>
        <taxon>Microbacteriaceae</taxon>
        <taxon>Leucobacter</taxon>
    </lineage>
</organism>
<reference evidence="8" key="1">
    <citation type="journal article" date="2019" name="Int. J. Syst. Evol. Microbiol.">
        <title>The Global Catalogue of Microorganisms (GCM) 10K type strain sequencing project: providing services to taxonomists for standard genome sequencing and annotation.</title>
        <authorList>
            <consortium name="The Broad Institute Genomics Platform"/>
            <consortium name="The Broad Institute Genome Sequencing Center for Infectious Disease"/>
            <person name="Wu L."/>
            <person name="Ma J."/>
        </authorList>
    </citation>
    <scope>NUCLEOTIDE SEQUENCE [LARGE SCALE GENOMIC DNA]</scope>
    <source>
        <strain evidence="8">CCUG 50213</strain>
    </source>
</reference>
<accession>A0ABW3TLK2</accession>
<evidence type="ECO:0000259" key="6">
    <source>
        <dbReference type="Pfam" id="PF13458"/>
    </source>
</evidence>
<feature type="domain" description="Leucine-binding protein" evidence="6">
    <location>
        <begin position="65"/>
        <end position="416"/>
    </location>
</feature>
<dbReference type="PANTHER" id="PTHR30483:SF6">
    <property type="entry name" value="PERIPLASMIC BINDING PROTEIN OF ABC TRANSPORTER FOR NATURAL AMINO ACIDS"/>
    <property type="match status" value="1"/>
</dbReference>
<dbReference type="Pfam" id="PF13458">
    <property type="entry name" value="Peripla_BP_6"/>
    <property type="match status" value="1"/>
</dbReference>
<evidence type="ECO:0000313" key="8">
    <source>
        <dbReference type="Proteomes" id="UP001597181"/>
    </source>
</evidence>
<evidence type="ECO:0000313" key="7">
    <source>
        <dbReference type="EMBL" id="MFD1200494.1"/>
    </source>
</evidence>
<evidence type="ECO:0000256" key="5">
    <source>
        <dbReference type="SAM" id="SignalP"/>
    </source>
</evidence>
<dbReference type="InterPro" id="IPR051010">
    <property type="entry name" value="BCAA_transport"/>
</dbReference>
<dbReference type="EMBL" id="JBHTLY010000001">
    <property type="protein sequence ID" value="MFD1200494.1"/>
    <property type="molecule type" value="Genomic_DNA"/>
</dbReference>
<keyword evidence="3 5" id="KW-0732">Signal</keyword>
<evidence type="ECO:0000256" key="2">
    <source>
        <dbReference type="ARBA" id="ARBA00022448"/>
    </source>
</evidence>
<dbReference type="SUPFAM" id="SSF53822">
    <property type="entry name" value="Periplasmic binding protein-like I"/>
    <property type="match status" value="1"/>
</dbReference>
<dbReference type="Proteomes" id="UP001597181">
    <property type="component" value="Unassembled WGS sequence"/>
</dbReference>
<evidence type="ECO:0000256" key="1">
    <source>
        <dbReference type="ARBA" id="ARBA00010062"/>
    </source>
</evidence>
<keyword evidence="8" id="KW-1185">Reference proteome</keyword>
<proteinExistence type="inferred from homology"/>
<evidence type="ECO:0000256" key="3">
    <source>
        <dbReference type="ARBA" id="ARBA00022729"/>
    </source>
</evidence>
<dbReference type="PROSITE" id="PS51257">
    <property type="entry name" value="PROKAR_LIPOPROTEIN"/>
    <property type="match status" value="1"/>
</dbReference>
<dbReference type="RefSeq" id="WP_343958739.1">
    <property type="nucleotide sequence ID" value="NZ_BAAAKZ010000003.1"/>
</dbReference>
<dbReference type="InterPro" id="IPR000709">
    <property type="entry name" value="Leu_Ile_Val-bd"/>
</dbReference>
<protein>
    <submittedName>
        <fullName evidence="7">ABC transporter substrate-binding protein</fullName>
    </submittedName>
</protein>
<feature type="signal peptide" evidence="5">
    <location>
        <begin position="1"/>
        <end position="23"/>
    </location>
</feature>
<feature type="chain" id="PRO_5046165241" evidence="5">
    <location>
        <begin position="24"/>
        <end position="434"/>
    </location>
</feature>
<dbReference type="InterPro" id="IPR028081">
    <property type="entry name" value="Leu-bd"/>
</dbReference>
<dbReference type="Gene3D" id="3.40.50.2300">
    <property type="match status" value="2"/>
</dbReference>
<comment type="caution">
    <text evidence="7">The sequence shown here is derived from an EMBL/GenBank/DDBJ whole genome shotgun (WGS) entry which is preliminary data.</text>
</comment>
<dbReference type="PRINTS" id="PR00337">
    <property type="entry name" value="LEUILEVALBP"/>
</dbReference>
<comment type="similarity">
    <text evidence="1">Belongs to the leucine-binding protein family.</text>
</comment>
<evidence type="ECO:0000256" key="4">
    <source>
        <dbReference type="ARBA" id="ARBA00022970"/>
    </source>
</evidence>
<keyword evidence="2" id="KW-0813">Transport</keyword>